<organism evidence="5 6">
    <name type="scientific">Methylocystis heyeri</name>
    <dbReference type="NCBI Taxonomy" id="391905"/>
    <lineage>
        <taxon>Bacteria</taxon>
        <taxon>Pseudomonadati</taxon>
        <taxon>Pseudomonadota</taxon>
        <taxon>Alphaproteobacteria</taxon>
        <taxon>Hyphomicrobiales</taxon>
        <taxon>Methylocystaceae</taxon>
        <taxon>Methylocystis</taxon>
    </lineage>
</organism>
<dbReference type="GO" id="GO:0043565">
    <property type="term" value="F:sequence-specific DNA binding"/>
    <property type="evidence" value="ECO:0007669"/>
    <property type="project" value="InterPro"/>
</dbReference>
<keyword evidence="1" id="KW-0805">Transcription regulation</keyword>
<dbReference type="Pfam" id="PF12833">
    <property type="entry name" value="HTH_18"/>
    <property type="match status" value="1"/>
</dbReference>
<dbReference type="AlphaFoldDB" id="A0A6B8KF10"/>
<dbReference type="EMBL" id="CP046052">
    <property type="protein sequence ID" value="QGM45043.1"/>
    <property type="molecule type" value="Genomic_DNA"/>
</dbReference>
<dbReference type="PANTHER" id="PTHR46796">
    <property type="entry name" value="HTH-TYPE TRANSCRIPTIONAL ACTIVATOR RHAS-RELATED"/>
    <property type="match status" value="1"/>
</dbReference>
<evidence type="ECO:0000256" key="3">
    <source>
        <dbReference type="ARBA" id="ARBA00023163"/>
    </source>
</evidence>
<evidence type="ECO:0000313" key="6">
    <source>
        <dbReference type="Proteomes" id="UP000309061"/>
    </source>
</evidence>
<dbReference type="Gene3D" id="1.10.10.60">
    <property type="entry name" value="Homeodomain-like"/>
    <property type="match status" value="1"/>
</dbReference>
<reference evidence="5 6" key="1">
    <citation type="submission" date="2019-11" db="EMBL/GenBank/DDBJ databases">
        <title>The genome sequence of Methylocystis heyeri.</title>
        <authorList>
            <person name="Oshkin I.Y."/>
            <person name="Miroshnikov K."/>
            <person name="Dedysh S.N."/>
        </authorList>
    </citation>
    <scope>NUCLEOTIDE SEQUENCE [LARGE SCALE GENOMIC DNA]</scope>
    <source>
        <strain evidence="5 6">H2</strain>
    </source>
</reference>
<dbReference type="InterPro" id="IPR020449">
    <property type="entry name" value="Tscrpt_reg_AraC-type_HTH"/>
</dbReference>
<evidence type="ECO:0000259" key="4">
    <source>
        <dbReference type="PROSITE" id="PS01124"/>
    </source>
</evidence>
<dbReference type="SUPFAM" id="SSF46689">
    <property type="entry name" value="Homeodomain-like"/>
    <property type="match status" value="1"/>
</dbReference>
<protein>
    <submittedName>
        <fullName evidence="5">Helix-turn-helix domain-containing protein</fullName>
    </submittedName>
</protein>
<keyword evidence="2" id="KW-0238">DNA-binding</keyword>
<dbReference type="OrthoDB" id="252470at2"/>
<sequence>MAEETEFSTDQLPQAERFDLWRETYRTLGLNCEPLGETASFQAKLTHKAKWPLQSFHIKTGVASVFRTQREIADRSWNAYMIHYEQGEGGLTAFSRREFPTRRGTLVVADSDQLYRSDRRSCYHKYAIAIPKAMLDRYLPIASDPLARLLPAQNGVAGLAAGYIASLAREWDNIDDAAMGSVAEALAQLISVTCGARAEEYQDAVRAGRLVQAKRYIEQRLTDPSLSPALAASELRISVRVLHAAFEPSGTTFAAYVRRRRLEECRVALLAHPSRPVTEIAFAFGFNSLSSFYRAFQSEFGASPGDLRNTLQQGSNAGDLALTGIK</sequence>
<gene>
    <name evidence="5" type="ORF">H2LOC_004700</name>
</gene>
<dbReference type="PRINTS" id="PR00032">
    <property type="entry name" value="HTHARAC"/>
</dbReference>
<name>A0A6B8KF10_9HYPH</name>
<dbReference type="InterPro" id="IPR050204">
    <property type="entry name" value="AraC_XylS_family_regulators"/>
</dbReference>
<dbReference type="RefSeq" id="WP_136495333.1">
    <property type="nucleotide sequence ID" value="NZ_CP046052.1"/>
</dbReference>
<keyword evidence="6" id="KW-1185">Reference proteome</keyword>
<dbReference type="SMART" id="SM00342">
    <property type="entry name" value="HTH_ARAC"/>
    <property type="match status" value="1"/>
</dbReference>
<accession>A0A6B8KF10</accession>
<feature type="domain" description="HTH araC/xylS-type" evidence="4">
    <location>
        <begin position="211"/>
        <end position="310"/>
    </location>
</feature>
<dbReference type="KEGG" id="mhey:H2LOC_004700"/>
<evidence type="ECO:0000313" key="5">
    <source>
        <dbReference type="EMBL" id="QGM45043.1"/>
    </source>
</evidence>
<dbReference type="InterPro" id="IPR009057">
    <property type="entry name" value="Homeodomain-like_sf"/>
</dbReference>
<evidence type="ECO:0000256" key="2">
    <source>
        <dbReference type="ARBA" id="ARBA00023125"/>
    </source>
</evidence>
<dbReference type="InterPro" id="IPR018060">
    <property type="entry name" value="HTH_AraC"/>
</dbReference>
<keyword evidence="3" id="KW-0804">Transcription</keyword>
<dbReference type="Proteomes" id="UP000309061">
    <property type="component" value="Chromosome"/>
</dbReference>
<evidence type="ECO:0000256" key="1">
    <source>
        <dbReference type="ARBA" id="ARBA00023015"/>
    </source>
</evidence>
<dbReference type="Pfam" id="PF14525">
    <property type="entry name" value="AraC_binding_2"/>
    <property type="match status" value="1"/>
</dbReference>
<dbReference type="PANTHER" id="PTHR46796:SF6">
    <property type="entry name" value="ARAC SUBFAMILY"/>
    <property type="match status" value="1"/>
</dbReference>
<proteinExistence type="predicted"/>
<dbReference type="GO" id="GO:0003700">
    <property type="term" value="F:DNA-binding transcription factor activity"/>
    <property type="evidence" value="ECO:0007669"/>
    <property type="project" value="InterPro"/>
</dbReference>
<dbReference type="PROSITE" id="PS01124">
    <property type="entry name" value="HTH_ARAC_FAMILY_2"/>
    <property type="match status" value="1"/>
</dbReference>
<dbReference type="InterPro" id="IPR035418">
    <property type="entry name" value="AraC-bd_2"/>
</dbReference>